<keyword evidence="5" id="KW-0472">Membrane</keyword>
<dbReference type="KEGG" id="lhb:D1010_03830"/>
<dbReference type="InterPro" id="IPR002797">
    <property type="entry name" value="Polysacc_synth"/>
</dbReference>
<dbReference type="CDD" id="cd13124">
    <property type="entry name" value="MATE_SpoVB_like"/>
    <property type="match status" value="1"/>
</dbReference>
<dbReference type="InterPro" id="IPR050833">
    <property type="entry name" value="Poly_Biosynth_Transport"/>
</dbReference>
<evidence type="ECO:0000313" key="7">
    <source>
        <dbReference type="Proteomes" id="UP000326779"/>
    </source>
</evidence>
<evidence type="ECO:0000256" key="1">
    <source>
        <dbReference type="ARBA" id="ARBA00004651"/>
    </source>
</evidence>
<keyword evidence="3" id="KW-0812">Transmembrane</keyword>
<dbReference type="Pfam" id="PF01943">
    <property type="entry name" value="Polysacc_synt"/>
    <property type="match status" value="1"/>
</dbReference>
<dbReference type="InterPro" id="IPR024923">
    <property type="entry name" value="PG_synth_SpoVB"/>
</dbReference>
<keyword evidence="2" id="KW-1003">Cell membrane</keyword>
<proteinExistence type="predicted"/>
<dbReference type="Proteomes" id="UP000326779">
    <property type="component" value="Chromosome"/>
</dbReference>
<accession>A0A5P8M2D2</accession>
<evidence type="ECO:0000256" key="3">
    <source>
        <dbReference type="ARBA" id="ARBA00022692"/>
    </source>
</evidence>
<dbReference type="PANTHER" id="PTHR30250:SF29">
    <property type="entry name" value="POLYSACCHARIDE BIOSYNTHESIS PROTEIN C-TERMINAL DOMAIN-CONTAINING PROTEIN"/>
    <property type="match status" value="1"/>
</dbReference>
<protein>
    <submittedName>
        <fullName evidence="6">Oligosaccharide flippase family protein</fullName>
    </submittedName>
</protein>
<organism evidence="6 7">
    <name type="scientific">Schleiferilactobacillus harbinensis</name>
    <dbReference type="NCBI Taxonomy" id="304207"/>
    <lineage>
        <taxon>Bacteria</taxon>
        <taxon>Bacillati</taxon>
        <taxon>Bacillota</taxon>
        <taxon>Bacilli</taxon>
        <taxon>Lactobacillales</taxon>
        <taxon>Lactobacillaceae</taxon>
        <taxon>Schleiferilactobacillus</taxon>
    </lineage>
</organism>
<evidence type="ECO:0000256" key="2">
    <source>
        <dbReference type="ARBA" id="ARBA00022475"/>
    </source>
</evidence>
<comment type="subcellular location">
    <subcellularLocation>
        <location evidence="1">Cell membrane</location>
        <topology evidence="1">Multi-pass membrane protein</topology>
    </subcellularLocation>
</comment>
<sequence>MPGVSMSKRTKRTVFGSAALLSIAALIAKVLSAFYRVPLQNLAGDLGFYVYQQVYPLYGIGMTFALNGLPVFISRLVAEKTVAERPALVRQLRSILVGVSLAAFVGFQAAAPWIAGAMGDQDLTSMIRAVSWMYLFMPTLALGRGYYQGTLDMTPTAVSQVVEQILRVAVIIWAAWYFHGHPAWTYYEMGTFAMSGATIGALGAAWTLHRYRRRDPFWGTVHLATPDNSWRLLTRRLLLQGGSICLFAAALILFQLVDSFTVARSLQKIGYLPVAARSLKGIYDRGQPLVQLGLVLSSAFGTTLVPNLTRALQSGSRLRIQRLATEVTHISLLFSVAATGGLIALLPWINQFLFGDREQLMTLALYLGAIILVAMINTYNAILQSVGNYRAATYGLLIGIALKAALTGPLIRIFGLPGASLATLIGLAVVWWIIFNQLPSLIRISVSTRLFGTRLLGVTIPMMIATFMIACASQAVLGVSRWASIGVTLIGIAAGVTIFLTLALRNKLLTIREWLVLPFGSGMLHLVQRLQRNK</sequence>
<evidence type="ECO:0000313" key="6">
    <source>
        <dbReference type="EMBL" id="QFR22646.1"/>
    </source>
</evidence>
<keyword evidence="4" id="KW-1133">Transmembrane helix</keyword>
<evidence type="ECO:0000256" key="4">
    <source>
        <dbReference type="ARBA" id="ARBA00022989"/>
    </source>
</evidence>
<dbReference type="GO" id="GO:0005886">
    <property type="term" value="C:plasma membrane"/>
    <property type="evidence" value="ECO:0007669"/>
    <property type="project" value="UniProtKB-SubCell"/>
</dbReference>
<dbReference type="EMBL" id="CP045143">
    <property type="protein sequence ID" value="QFR22646.1"/>
    <property type="molecule type" value="Genomic_DNA"/>
</dbReference>
<gene>
    <name evidence="6" type="ORF">D1010_03830</name>
</gene>
<name>A0A5P8M2D2_9LACO</name>
<dbReference type="PANTHER" id="PTHR30250">
    <property type="entry name" value="PST FAMILY PREDICTED COLANIC ACID TRANSPORTER"/>
    <property type="match status" value="1"/>
</dbReference>
<evidence type="ECO:0000256" key="5">
    <source>
        <dbReference type="ARBA" id="ARBA00023136"/>
    </source>
</evidence>
<reference evidence="6 7" key="1">
    <citation type="submission" date="2019-10" db="EMBL/GenBank/DDBJ databases">
        <title>The completed genome of Lactobacillus harbinensis M1.</title>
        <authorList>
            <person name="Zheng Y."/>
        </authorList>
    </citation>
    <scope>NUCLEOTIDE SEQUENCE [LARGE SCALE GENOMIC DNA]</scope>
    <source>
        <strain evidence="6 7">M1</strain>
    </source>
</reference>
<dbReference type="AlphaFoldDB" id="A0A5P8M2D2"/>